<dbReference type="AlphaFoldDB" id="A0A8J8B9B8"/>
<dbReference type="RefSeq" id="WP_212535997.1">
    <property type="nucleotide sequence ID" value="NZ_JAGTUU010000003.1"/>
</dbReference>
<comment type="similarity">
    <text evidence="1">Belongs to the LysR transcriptional regulatory family.</text>
</comment>
<keyword evidence="4" id="KW-0804">Transcription</keyword>
<protein>
    <recommendedName>
        <fullName evidence="5">HTH-type transcriptional regulator CbbR</fullName>
    </recommendedName>
    <alternativeName>
        <fullName evidence="6">RuBisCO operon transcriptional regulator</fullName>
    </alternativeName>
</protein>
<dbReference type="PANTHER" id="PTHR30126:SF5">
    <property type="entry name" value="HTH-TYPE TRANSCRIPTIONAL ACTIVATOR CMPR"/>
    <property type="match status" value="1"/>
</dbReference>
<evidence type="ECO:0000259" key="7">
    <source>
        <dbReference type="PROSITE" id="PS50931"/>
    </source>
</evidence>
<dbReference type="Pfam" id="PF00126">
    <property type="entry name" value="HTH_1"/>
    <property type="match status" value="1"/>
</dbReference>
<dbReference type="InterPro" id="IPR036390">
    <property type="entry name" value="WH_DNA-bd_sf"/>
</dbReference>
<dbReference type="Gene3D" id="1.10.10.10">
    <property type="entry name" value="Winged helix-like DNA-binding domain superfamily/Winged helix DNA-binding domain"/>
    <property type="match status" value="1"/>
</dbReference>
<gene>
    <name evidence="8" type="ORF">KB874_07735</name>
</gene>
<dbReference type="Pfam" id="PF03466">
    <property type="entry name" value="LysR_substrate"/>
    <property type="match status" value="1"/>
</dbReference>
<comment type="caution">
    <text evidence="8">The sequence shown here is derived from an EMBL/GenBank/DDBJ whole genome shotgun (WGS) entry which is preliminary data.</text>
</comment>
<feature type="domain" description="HTH lysR-type" evidence="7">
    <location>
        <begin position="7"/>
        <end position="65"/>
    </location>
</feature>
<name>A0A8J8B9B8_9RHOB</name>
<reference evidence="8" key="1">
    <citation type="submission" date="2021-04" db="EMBL/GenBank/DDBJ databases">
        <authorList>
            <person name="Yoon J."/>
        </authorList>
    </citation>
    <scope>NUCLEOTIDE SEQUENCE</scope>
    <source>
        <strain evidence="8">KMU-90</strain>
    </source>
</reference>
<sequence>MKRLDQLNLRQLRALKTVAEERTVSAAANVLGLTPPAVHTQLKNLEEIIGAPLIERESKDHAVLTRHGRALVRAYDEMRATLERTIVQLNALDSGRAGSVTLGVVSTAKYFAPGIVAMLGQEMPDLAVRLIIGNRGEIVEGLERGAYDLCIMGRPPREPLVDAVRIGPHPHVIIAPPEHPLAARRGLAPSDLVDERFVLREDGSGTRLLTERFLAEIDEDRPVARIEMSSNETIKQAVLSGLGIALISAHTVAYELSVGRLVALDVAGLPILRSWYVTRSEHVARTQAADRVQDWLVKNAPRFLPELPF</sequence>
<organism evidence="8 9">
    <name type="scientific">Thetidibacter halocola</name>
    <dbReference type="NCBI Taxonomy" id="2827239"/>
    <lineage>
        <taxon>Bacteria</taxon>
        <taxon>Pseudomonadati</taxon>
        <taxon>Pseudomonadota</taxon>
        <taxon>Alphaproteobacteria</taxon>
        <taxon>Rhodobacterales</taxon>
        <taxon>Roseobacteraceae</taxon>
        <taxon>Thetidibacter</taxon>
    </lineage>
</organism>
<evidence type="ECO:0000313" key="8">
    <source>
        <dbReference type="EMBL" id="MBS0124023.1"/>
    </source>
</evidence>
<dbReference type="InterPro" id="IPR036388">
    <property type="entry name" value="WH-like_DNA-bd_sf"/>
</dbReference>
<evidence type="ECO:0000256" key="4">
    <source>
        <dbReference type="ARBA" id="ARBA00023163"/>
    </source>
</evidence>
<dbReference type="SUPFAM" id="SSF53850">
    <property type="entry name" value="Periplasmic binding protein-like II"/>
    <property type="match status" value="1"/>
</dbReference>
<dbReference type="InterPro" id="IPR005119">
    <property type="entry name" value="LysR_subst-bd"/>
</dbReference>
<keyword evidence="9" id="KW-1185">Reference proteome</keyword>
<evidence type="ECO:0000256" key="1">
    <source>
        <dbReference type="ARBA" id="ARBA00009437"/>
    </source>
</evidence>
<dbReference type="Gene3D" id="3.40.190.10">
    <property type="entry name" value="Periplasmic binding protein-like II"/>
    <property type="match status" value="2"/>
</dbReference>
<dbReference type="SUPFAM" id="SSF46785">
    <property type="entry name" value="Winged helix' DNA-binding domain"/>
    <property type="match status" value="1"/>
</dbReference>
<evidence type="ECO:0000313" key="9">
    <source>
        <dbReference type="Proteomes" id="UP000681356"/>
    </source>
</evidence>
<dbReference type="PROSITE" id="PS50931">
    <property type="entry name" value="HTH_LYSR"/>
    <property type="match status" value="1"/>
</dbReference>
<keyword evidence="2" id="KW-0805">Transcription regulation</keyword>
<dbReference type="InterPro" id="IPR000847">
    <property type="entry name" value="LysR_HTH_N"/>
</dbReference>
<dbReference type="GO" id="GO:0003700">
    <property type="term" value="F:DNA-binding transcription factor activity"/>
    <property type="evidence" value="ECO:0007669"/>
    <property type="project" value="InterPro"/>
</dbReference>
<evidence type="ECO:0000256" key="2">
    <source>
        <dbReference type="ARBA" id="ARBA00023015"/>
    </source>
</evidence>
<proteinExistence type="inferred from homology"/>
<dbReference type="GO" id="GO:0000976">
    <property type="term" value="F:transcription cis-regulatory region binding"/>
    <property type="evidence" value="ECO:0007669"/>
    <property type="project" value="TreeGrafter"/>
</dbReference>
<accession>A0A8J8B9B8</accession>
<dbReference type="PANTHER" id="PTHR30126">
    <property type="entry name" value="HTH-TYPE TRANSCRIPTIONAL REGULATOR"/>
    <property type="match status" value="1"/>
</dbReference>
<evidence type="ECO:0000256" key="6">
    <source>
        <dbReference type="ARBA" id="ARBA00043141"/>
    </source>
</evidence>
<keyword evidence="3" id="KW-0238">DNA-binding</keyword>
<dbReference type="Proteomes" id="UP000681356">
    <property type="component" value="Unassembled WGS sequence"/>
</dbReference>
<evidence type="ECO:0000256" key="5">
    <source>
        <dbReference type="ARBA" id="ARBA00039279"/>
    </source>
</evidence>
<dbReference type="EMBL" id="JAGTUU010000003">
    <property type="protein sequence ID" value="MBS0124023.1"/>
    <property type="molecule type" value="Genomic_DNA"/>
</dbReference>
<evidence type="ECO:0000256" key="3">
    <source>
        <dbReference type="ARBA" id="ARBA00023125"/>
    </source>
</evidence>